<dbReference type="Pfam" id="PF00005">
    <property type="entry name" value="ABC_tran"/>
    <property type="match status" value="1"/>
</dbReference>
<keyword evidence="1" id="KW-0813">Transport</keyword>
<keyword evidence="3 5" id="KW-0067">ATP-binding</keyword>
<dbReference type="GO" id="GO:0005524">
    <property type="term" value="F:ATP binding"/>
    <property type="evidence" value="ECO:0007669"/>
    <property type="project" value="UniProtKB-KW"/>
</dbReference>
<dbReference type="PANTHER" id="PTHR24220">
    <property type="entry name" value="IMPORT ATP-BINDING PROTEIN"/>
    <property type="match status" value="1"/>
</dbReference>
<evidence type="ECO:0000256" key="2">
    <source>
        <dbReference type="ARBA" id="ARBA00022741"/>
    </source>
</evidence>
<dbReference type="InterPro" id="IPR017871">
    <property type="entry name" value="ABC_transporter-like_CS"/>
</dbReference>
<accession>A0ABM8B7E1</accession>
<dbReference type="PROSITE" id="PS00211">
    <property type="entry name" value="ABC_TRANSPORTER_1"/>
    <property type="match status" value="1"/>
</dbReference>
<dbReference type="Proteomes" id="UP001321766">
    <property type="component" value="Chromosome"/>
</dbReference>
<dbReference type="InterPro" id="IPR027417">
    <property type="entry name" value="P-loop_NTPase"/>
</dbReference>
<keyword evidence="6" id="KW-1185">Reference proteome</keyword>
<evidence type="ECO:0000256" key="3">
    <source>
        <dbReference type="ARBA" id="ARBA00022840"/>
    </source>
</evidence>
<dbReference type="EMBL" id="AP026798">
    <property type="protein sequence ID" value="BDR52780.1"/>
    <property type="molecule type" value="Genomic_DNA"/>
</dbReference>
<dbReference type="PROSITE" id="PS50893">
    <property type="entry name" value="ABC_TRANSPORTER_2"/>
    <property type="match status" value="1"/>
</dbReference>
<dbReference type="SMART" id="SM00382">
    <property type="entry name" value="AAA"/>
    <property type="match status" value="1"/>
</dbReference>
<feature type="domain" description="ABC transporter" evidence="4">
    <location>
        <begin position="11"/>
        <end position="244"/>
    </location>
</feature>
<dbReference type="InterPro" id="IPR017911">
    <property type="entry name" value="MacB-like_ATP-bd"/>
</dbReference>
<dbReference type="InterPro" id="IPR015854">
    <property type="entry name" value="ABC_transpr_LolD-like"/>
</dbReference>
<evidence type="ECO:0000313" key="6">
    <source>
        <dbReference type="Proteomes" id="UP001321766"/>
    </source>
</evidence>
<reference evidence="5 6" key="1">
    <citation type="journal article" date="2023" name="Microbiol. Spectr.">
        <title>Symbiosis of Carpenter Bees with Uncharacterized Lactic Acid Bacteria Showing NAD Auxotrophy.</title>
        <authorList>
            <person name="Kawasaki S."/>
            <person name="Ozawa K."/>
            <person name="Mori T."/>
            <person name="Yamamoto A."/>
            <person name="Ito M."/>
            <person name="Ohkuma M."/>
            <person name="Sakamoto M."/>
            <person name="Matsutani M."/>
        </authorList>
    </citation>
    <scope>NUCLEOTIDE SEQUENCE [LARGE SCALE GENOMIC DNA]</scope>
    <source>
        <strain evidence="5 6">Kim37-2</strain>
    </source>
</reference>
<dbReference type="CDD" id="cd03255">
    <property type="entry name" value="ABC_MJ0796_LolCDE_FtsE"/>
    <property type="match status" value="1"/>
</dbReference>
<keyword evidence="2" id="KW-0547">Nucleotide-binding</keyword>
<dbReference type="InterPro" id="IPR003593">
    <property type="entry name" value="AAA+_ATPase"/>
</dbReference>
<dbReference type="SUPFAM" id="SSF52540">
    <property type="entry name" value="P-loop containing nucleoside triphosphate hydrolases"/>
    <property type="match status" value="1"/>
</dbReference>
<dbReference type="PANTHER" id="PTHR24220:SF685">
    <property type="entry name" value="ABC TRANSPORTER RELATED"/>
    <property type="match status" value="1"/>
</dbReference>
<dbReference type="InterPro" id="IPR003439">
    <property type="entry name" value="ABC_transporter-like_ATP-bd"/>
</dbReference>
<organism evidence="5 6">
    <name type="scientific">Bombiscardovia nodaiensis</name>
    <dbReference type="NCBI Taxonomy" id="2932181"/>
    <lineage>
        <taxon>Bacteria</taxon>
        <taxon>Bacillati</taxon>
        <taxon>Actinomycetota</taxon>
        <taxon>Actinomycetes</taxon>
        <taxon>Bifidobacteriales</taxon>
        <taxon>Bifidobacteriaceae</taxon>
        <taxon>Bombiscardovia</taxon>
    </lineage>
</organism>
<sequence length="250" mass="26550">MDTAVEHAVPLMLSGVSYHYEADGPGIDDVSLSCSEGSWTAVMGPSGAGKSTLLYCASGLLPVSSGSVCVGGQELTAMNEQKLTRLRRDHIGFIFQDYNLVEAFSCLQNVMLSDLFGGRRIELSQALAALAQVGLEESANLFPGHLSGGQRQRVAIARALAAQPDMIFADEPTGALDSKSSRMVLTSLRAVVNEGRAVLMVTHDPSVAAEADRVIFVEDGRVRSVLPGGDPHMIAQELTALAHSPEEDRL</sequence>
<evidence type="ECO:0000259" key="4">
    <source>
        <dbReference type="PROSITE" id="PS50893"/>
    </source>
</evidence>
<name>A0ABM8B7E1_9BIFI</name>
<gene>
    <name evidence="5" type="ORF">KIM372_06870</name>
</gene>
<evidence type="ECO:0000313" key="5">
    <source>
        <dbReference type="EMBL" id="BDR52780.1"/>
    </source>
</evidence>
<evidence type="ECO:0000256" key="1">
    <source>
        <dbReference type="ARBA" id="ARBA00022448"/>
    </source>
</evidence>
<protein>
    <submittedName>
        <fullName evidence="5">ABC transporter ATP-binding protein</fullName>
    </submittedName>
</protein>
<dbReference type="Gene3D" id="3.40.50.300">
    <property type="entry name" value="P-loop containing nucleotide triphosphate hydrolases"/>
    <property type="match status" value="1"/>
</dbReference>
<proteinExistence type="predicted"/>